<dbReference type="RefSeq" id="WP_106524938.1">
    <property type="nucleotide sequence ID" value="NZ_PYGD01000012.1"/>
</dbReference>
<dbReference type="AlphaFoldDB" id="A0A2P8CWH7"/>
<dbReference type="OrthoDB" id="675671at2"/>
<accession>A0A2P8CWH7</accession>
<proteinExistence type="predicted"/>
<sequence>MAKKYTRKQVGSLTELDREQDRIRKMTTKMENEWLDSILNPQQLALSVVTGLLSRRRNKQAAPGFALFSGKRKKKADGTPAKSKVNHVTGAVAGFVKKPVVARVAKRVGVSFLRWQAFNLAWFLGKKAWKAVQEKRAEHKHPVLNK</sequence>
<keyword evidence="2" id="KW-1185">Reference proteome</keyword>
<organism evidence="1 2">
    <name type="scientific">Taibaiella chishuiensis</name>
    <dbReference type="NCBI Taxonomy" id="1434707"/>
    <lineage>
        <taxon>Bacteria</taxon>
        <taxon>Pseudomonadati</taxon>
        <taxon>Bacteroidota</taxon>
        <taxon>Chitinophagia</taxon>
        <taxon>Chitinophagales</taxon>
        <taxon>Chitinophagaceae</taxon>
        <taxon>Taibaiella</taxon>
    </lineage>
</organism>
<dbReference type="Proteomes" id="UP000240572">
    <property type="component" value="Unassembled WGS sequence"/>
</dbReference>
<name>A0A2P8CWH7_9BACT</name>
<dbReference type="EMBL" id="PYGD01000012">
    <property type="protein sequence ID" value="PSK89286.1"/>
    <property type="molecule type" value="Genomic_DNA"/>
</dbReference>
<comment type="caution">
    <text evidence="1">The sequence shown here is derived from an EMBL/GenBank/DDBJ whole genome shotgun (WGS) entry which is preliminary data.</text>
</comment>
<reference evidence="1 2" key="1">
    <citation type="submission" date="2018-03" db="EMBL/GenBank/DDBJ databases">
        <title>Genomic Encyclopedia of Type Strains, Phase III (KMG-III): the genomes of soil and plant-associated and newly described type strains.</title>
        <authorList>
            <person name="Whitman W."/>
        </authorList>
    </citation>
    <scope>NUCLEOTIDE SEQUENCE [LARGE SCALE GENOMIC DNA]</scope>
    <source>
        <strain evidence="1 2">CGMCC 1.12700</strain>
    </source>
</reference>
<evidence type="ECO:0000313" key="1">
    <source>
        <dbReference type="EMBL" id="PSK89286.1"/>
    </source>
</evidence>
<protein>
    <submittedName>
        <fullName evidence="1">Uncharacterized protein</fullName>
    </submittedName>
</protein>
<gene>
    <name evidence="1" type="ORF">B0I18_11287</name>
</gene>
<evidence type="ECO:0000313" key="2">
    <source>
        <dbReference type="Proteomes" id="UP000240572"/>
    </source>
</evidence>